<evidence type="ECO:0000313" key="2">
    <source>
        <dbReference type="Proteomes" id="UP000245872"/>
    </source>
</evidence>
<evidence type="ECO:0000313" key="1">
    <source>
        <dbReference type="EMBL" id="AWN82104.1"/>
    </source>
</evidence>
<sequence length="37" mass="4425">MLLISTFSVHNYLDYIKLFHKYKGMLLKNAYKTAIFV</sequence>
<dbReference type="Proteomes" id="UP000245872">
    <property type="component" value="Chromosome"/>
</dbReference>
<name>A0A2Z3LI25_9BACT</name>
<dbReference type="EMBL" id="CP029619">
    <property type="protein sequence ID" value="AWN82104.1"/>
    <property type="molecule type" value="Genomic_DNA"/>
</dbReference>
<dbReference type="AlphaFoldDB" id="A0A2Z3LI25"/>
<reference evidence="1 2" key="1">
    <citation type="submission" date="2018-05" db="EMBL/GenBank/DDBJ databases">
        <title>Candidatus Cardinium hertigii Genome Assembly.</title>
        <authorList>
            <person name="Showmaker K.C."/>
            <person name="Walden K.O."/>
            <person name="Fields C.J."/>
            <person name="Lambert K.N."/>
            <person name="Hudson M.E."/>
        </authorList>
    </citation>
    <scope>NUCLEOTIDE SEQUENCE [LARGE SCALE GENOMIC DNA]</scope>
    <source>
        <strain evidence="2">cHgTN10</strain>
    </source>
</reference>
<gene>
    <name evidence="1" type="ORF">DK880_00798</name>
</gene>
<protein>
    <submittedName>
        <fullName evidence="1">Uncharacterized protein</fullName>
    </submittedName>
</protein>
<dbReference type="KEGG" id="cher:DK880_00798"/>
<accession>A0A2Z3LI25</accession>
<proteinExistence type="predicted"/>
<organism evidence="1 2">
    <name type="scientific">Candidatus Cardinium hertigii</name>
    <dbReference type="NCBI Taxonomy" id="247481"/>
    <lineage>
        <taxon>Bacteria</taxon>
        <taxon>Pseudomonadati</taxon>
        <taxon>Bacteroidota</taxon>
        <taxon>Cytophagia</taxon>
        <taxon>Cytophagales</taxon>
        <taxon>Amoebophilaceae</taxon>
        <taxon>Candidatus Cardinium</taxon>
    </lineage>
</organism>
<keyword evidence="2" id="KW-1185">Reference proteome</keyword>